<gene>
    <name evidence="1" type="ORF">METZ01_LOCUS186498</name>
</gene>
<dbReference type="EMBL" id="UINC01037726">
    <property type="protein sequence ID" value="SVB33644.1"/>
    <property type="molecule type" value="Genomic_DNA"/>
</dbReference>
<dbReference type="PANTHER" id="PTHR20883">
    <property type="entry name" value="PHYTANOYL-COA DIOXYGENASE DOMAIN CONTAINING 1"/>
    <property type="match status" value="1"/>
</dbReference>
<dbReference type="Pfam" id="PF05721">
    <property type="entry name" value="PhyH"/>
    <property type="match status" value="1"/>
</dbReference>
<feature type="non-terminal residue" evidence="1">
    <location>
        <position position="398"/>
    </location>
</feature>
<dbReference type="GO" id="GO:0016491">
    <property type="term" value="F:oxidoreductase activity"/>
    <property type="evidence" value="ECO:0007669"/>
    <property type="project" value="UniProtKB-ARBA"/>
</dbReference>
<dbReference type="GO" id="GO:0046872">
    <property type="term" value="F:metal ion binding"/>
    <property type="evidence" value="ECO:0007669"/>
    <property type="project" value="UniProtKB-ARBA"/>
</dbReference>
<protein>
    <submittedName>
        <fullName evidence="1">Uncharacterized protein</fullName>
    </submittedName>
</protein>
<reference evidence="1" key="1">
    <citation type="submission" date="2018-05" db="EMBL/GenBank/DDBJ databases">
        <authorList>
            <person name="Lanie J.A."/>
            <person name="Ng W.-L."/>
            <person name="Kazmierczak K.M."/>
            <person name="Andrzejewski T.M."/>
            <person name="Davidsen T.M."/>
            <person name="Wayne K.J."/>
            <person name="Tettelin H."/>
            <person name="Glass J.I."/>
            <person name="Rusch D."/>
            <person name="Podicherti R."/>
            <person name="Tsui H.-C.T."/>
            <person name="Winkler M.E."/>
        </authorList>
    </citation>
    <scope>NUCLEOTIDE SEQUENCE</scope>
</reference>
<dbReference type="Gene3D" id="2.60.120.620">
    <property type="entry name" value="q2cbj1_9rhob like domain"/>
    <property type="match status" value="1"/>
</dbReference>
<proteinExistence type="predicted"/>
<name>A0A382D6H3_9ZZZZ</name>
<organism evidence="1">
    <name type="scientific">marine metagenome</name>
    <dbReference type="NCBI Taxonomy" id="408172"/>
    <lineage>
        <taxon>unclassified sequences</taxon>
        <taxon>metagenomes</taxon>
        <taxon>ecological metagenomes</taxon>
    </lineage>
</organism>
<dbReference type="PANTHER" id="PTHR20883:SF48">
    <property type="entry name" value="ECTOINE DIOXYGENASE"/>
    <property type="match status" value="1"/>
</dbReference>
<dbReference type="AlphaFoldDB" id="A0A382D6H3"/>
<accession>A0A382D6H3</accession>
<dbReference type="InterPro" id="IPR008775">
    <property type="entry name" value="Phytyl_CoA_dOase-like"/>
</dbReference>
<sequence>MTIVNMKALSNQQIDAYNQNGYLIIRNVLPSDEIVELRGIVQRQVQHNSYPSSLKYPKAGKYTISGNKLAEPGLSAIAEHPTIVETVECLLGQQAYLTAYVAYLRTPGDRGSGAHCDYKRWRPVGSSMNWLFSIIPLTDFDLEYGPFLVAPRSHKLTQVIDQKTRILDLTRPDIAQLAPFIDPELKAGDLLLANQHTWHKAPTGTSSQDRCGFFNKYCAINAPPAAGYYPYNNVALNALSDAGKRLIPICFDRSITTTRLLIDCVSDQESKFLLLYDKENDLWELPGGIGWEEEDLVGWDVGSRISSLQVLVETQLGISIPWMSYITDVEKEEGVCRVYGYLDRYNSFDSSIKGSIHYGWFTESQLQHMLGENSYVCRAVYSWKRDDIIRGKGKACRQ</sequence>
<evidence type="ECO:0000313" key="1">
    <source>
        <dbReference type="EMBL" id="SVB33644.1"/>
    </source>
</evidence>
<dbReference type="SUPFAM" id="SSF51197">
    <property type="entry name" value="Clavaminate synthase-like"/>
    <property type="match status" value="1"/>
</dbReference>